<dbReference type="EMBL" id="CAUYUJ010001736">
    <property type="protein sequence ID" value="CAK0797349.1"/>
    <property type="molecule type" value="Genomic_DNA"/>
</dbReference>
<dbReference type="InterPro" id="IPR000014">
    <property type="entry name" value="PAS"/>
</dbReference>
<organism evidence="2 3">
    <name type="scientific">Prorocentrum cordatum</name>
    <dbReference type="NCBI Taxonomy" id="2364126"/>
    <lineage>
        <taxon>Eukaryota</taxon>
        <taxon>Sar</taxon>
        <taxon>Alveolata</taxon>
        <taxon>Dinophyceae</taxon>
        <taxon>Prorocentrales</taxon>
        <taxon>Prorocentraceae</taxon>
        <taxon>Prorocentrum</taxon>
    </lineage>
</organism>
<dbReference type="InterPro" id="IPR035965">
    <property type="entry name" value="PAS-like_dom_sf"/>
</dbReference>
<evidence type="ECO:0008006" key="4">
    <source>
        <dbReference type="Google" id="ProtNLM"/>
    </source>
</evidence>
<dbReference type="SUPFAM" id="SSF55785">
    <property type="entry name" value="PYP-like sensor domain (PAS domain)"/>
    <property type="match status" value="1"/>
</dbReference>
<proteinExistence type="predicted"/>
<evidence type="ECO:0000313" key="2">
    <source>
        <dbReference type="EMBL" id="CAK0797349.1"/>
    </source>
</evidence>
<sequence>MAHAQSAMPLLLPRDFASTACELIGANTETAKLGDLSKFGSLDGRGVSSADTNSDCLETSASRQVSQITSSDASSLEERGMELQKGDIMPIVQSVVKNSVHAASLMDPTDPDERLLAVSESFQAITGYNESELLQASPRLLTAGCEYGTTLEMQALIKNAHLTGSPLFARVVNRSKQGWLFWSTVYIRGLMVAVDPVSAEPVWLVLTTYSSSERPSDEDGEDRTGTPATPCASCVAPARTSAPRSATSSPGSPAESAGRRRSRRAPRWAAAACCGVAGPGWTSSGGARGRWAECCAKVLVLASSYAAARAKLVLRALLGSRCFLPRARPRRELLELPLAQGAPPLVAPFWSPSQT</sequence>
<name>A0ABN9PVP6_9DINO</name>
<dbReference type="Proteomes" id="UP001189429">
    <property type="component" value="Unassembled WGS sequence"/>
</dbReference>
<gene>
    <name evidence="2" type="ORF">PCOR1329_LOCUS6473</name>
</gene>
<dbReference type="CDD" id="cd00130">
    <property type="entry name" value="PAS"/>
    <property type="match status" value="1"/>
</dbReference>
<reference evidence="2" key="1">
    <citation type="submission" date="2023-10" db="EMBL/GenBank/DDBJ databases">
        <authorList>
            <person name="Chen Y."/>
            <person name="Shah S."/>
            <person name="Dougan E. K."/>
            <person name="Thang M."/>
            <person name="Chan C."/>
        </authorList>
    </citation>
    <scope>NUCLEOTIDE SEQUENCE [LARGE SCALE GENOMIC DNA]</scope>
</reference>
<feature type="compositionally biased region" description="Low complexity" evidence="1">
    <location>
        <begin position="236"/>
        <end position="256"/>
    </location>
</feature>
<protein>
    <recommendedName>
        <fullName evidence="4">PAS domain-containing protein</fullName>
    </recommendedName>
</protein>
<evidence type="ECO:0000256" key="1">
    <source>
        <dbReference type="SAM" id="MobiDB-lite"/>
    </source>
</evidence>
<evidence type="ECO:0000313" key="3">
    <source>
        <dbReference type="Proteomes" id="UP001189429"/>
    </source>
</evidence>
<feature type="region of interest" description="Disordered" evidence="1">
    <location>
        <begin position="212"/>
        <end position="263"/>
    </location>
</feature>
<keyword evidence="3" id="KW-1185">Reference proteome</keyword>
<comment type="caution">
    <text evidence="2">The sequence shown here is derived from an EMBL/GenBank/DDBJ whole genome shotgun (WGS) entry which is preliminary data.</text>
</comment>
<accession>A0ABN9PVP6</accession>
<dbReference type="Gene3D" id="3.30.450.20">
    <property type="entry name" value="PAS domain"/>
    <property type="match status" value="1"/>
</dbReference>